<feature type="transmembrane region" description="Helical" evidence="5">
    <location>
        <begin position="290"/>
        <end position="312"/>
    </location>
</feature>
<proteinExistence type="predicted"/>
<dbReference type="EMBL" id="CACVKT020009019">
    <property type="protein sequence ID" value="CAC5419335.1"/>
    <property type="molecule type" value="Genomic_DNA"/>
</dbReference>
<keyword evidence="4 5" id="KW-0472">Membrane</keyword>
<evidence type="ECO:0000256" key="1">
    <source>
        <dbReference type="ARBA" id="ARBA00004370"/>
    </source>
</evidence>
<evidence type="ECO:0000259" key="6">
    <source>
        <dbReference type="PROSITE" id="PS50262"/>
    </source>
</evidence>
<sequence>MEEALLGLPPFVNGTFSSECDYKIAKVLYSITGPLVIFITLCFNGLYILLVNYVKDDRTASTVQTTGISISNTLHGVSQLPIFFYFFLRDNMTDPVSANWCNAYRILGFILPNIFHTATLWQLVVFGIQRFLSFRWPFSAFVWLKVDRFLTFTLIIYVCASIIHSYKFFDFVHDSGVPCTFSYRKGIDNIHYTTFYHWLCAIAVQIVPCIIMSVCVVPLIYAIRLSYLRRKRVFVNSLTAIPRNRRFTMKQCQSLGILVLTLVVEWPLTLLIILQLIYPETSSEDCKYTSLVIVHFTLLVSYLLFLPVYFILNFELRRTFALFKSDVTIFFMRHLQMDVNSDDVDQQ</sequence>
<protein>
    <recommendedName>
        <fullName evidence="6">G-protein coupled receptors family 1 profile domain-containing protein</fullName>
    </recommendedName>
</protein>
<feature type="domain" description="G-protein coupled receptors family 1 profile" evidence="6">
    <location>
        <begin position="43"/>
        <end position="310"/>
    </location>
</feature>
<evidence type="ECO:0000313" key="7">
    <source>
        <dbReference type="EMBL" id="CAC5419335.1"/>
    </source>
</evidence>
<evidence type="ECO:0000313" key="8">
    <source>
        <dbReference type="Proteomes" id="UP000507470"/>
    </source>
</evidence>
<dbReference type="PANTHER" id="PTHR47023:SF1">
    <property type="entry name" value="SEX PEPTIDE RECEPTOR"/>
    <property type="match status" value="1"/>
</dbReference>
<feature type="transmembrane region" description="Helical" evidence="5">
    <location>
        <begin position="27"/>
        <end position="54"/>
    </location>
</feature>
<feature type="transmembrane region" description="Helical" evidence="5">
    <location>
        <begin position="106"/>
        <end position="128"/>
    </location>
</feature>
<organism evidence="7 8">
    <name type="scientific">Mytilus coruscus</name>
    <name type="common">Sea mussel</name>
    <dbReference type="NCBI Taxonomy" id="42192"/>
    <lineage>
        <taxon>Eukaryota</taxon>
        <taxon>Metazoa</taxon>
        <taxon>Spiralia</taxon>
        <taxon>Lophotrochozoa</taxon>
        <taxon>Mollusca</taxon>
        <taxon>Bivalvia</taxon>
        <taxon>Autobranchia</taxon>
        <taxon>Pteriomorphia</taxon>
        <taxon>Mytilida</taxon>
        <taxon>Mytiloidea</taxon>
        <taxon>Mytilidae</taxon>
        <taxon>Mytilinae</taxon>
        <taxon>Mytilus</taxon>
    </lineage>
</organism>
<name>A0A6J8EIG5_MYTCO</name>
<dbReference type="PANTHER" id="PTHR47023">
    <property type="entry name" value="SEX PEPTIDE RECEPTOR"/>
    <property type="match status" value="1"/>
</dbReference>
<keyword evidence="8" id="KW-1185">Reference proteome</keyword>
<accession>A0A6J8EIG5</accession>
<dbReference type="PROSITE" id="PS50262">
    <property type="entry name" value="G_PROTEIN_RECEP_F1_2"/>
    <property type="match status" value="1"/>
</dbReference>
<comment type="subcellular location">
    <subcellularLocation>
        <location evidence="1">Membrane</location>
    </subcellularLocation>
</comment>
<evidence type="ECO:0000256" key="2">
    <source>
        <dbReference type="ARBA" id="ARBA00022692"/>
    </source>
</evidence>
<evidence type="ECO:0000256" key="3">
    <source>
        <dbReference type="ARBA" id="ARBA00022989"/>
    </source>
</evidence>
<keyword evidence="3 5" id="KW-1133">Transmembrane helix</keyword>
<feature type="transmembrane region" description="Helical" evidence="5">
    <location>
        <begin position="195"/>
        <end position="223"/>
    </location>
</feature>
<dbReference type="Gene3D" id="1.20.1070.10">
    <property type="entry name" value="Rhodopsin 7-helix transmembrane proteins"/>
    <property type="match status" value="1"/>
</dbReference>
<dbReference type="InterPro" id="IPR053071">
    <property type="entry name" value="GPCR1-related_rcpt"/>
</dbReference>
<feature type="transmembrane region" description="Helical" evidence="5">
    <location>
        <begin position="149"/>
        <end position="166"/>
    </location>
</feature>
<dbReference type="SUPFAM" id="SSF81321">
    <property type="entry name" value="Family A G protein-coupled receptor-like"/>
    <property type="match status" value="1"/>
</dbReference>
<feature type="transmembrane region" description="Helical" evidence="5">
    <location>
        <begin position="66"/>
        <end position="86"/>
    </location>
</feature>
<feature type="transmembrane region" description="Helical" evidence="5">
    <location>
        <begin position="255"/>
        <end position="278"/>
    </location>
</feature>
<dbReference type="InterPro" id="IPR017452">
    <property type="entry name" value="GPCR_Rhodpsn_7TM"/>
</dbReference>
<reference evidence="7 8" key="1">
    <citation type="submission" date="2020-06" db="EMBL/GenBank/DDBJ databases">
        <authorList>
            <person name="Li R."/>
            <person name="Bekaert M."/>
        </authorList>
    </citation>
    <scope>NUCLEOTIDE SEQUENCE [LARGE SCALE GENOMIC DNA]</scope>
    <source>
        <strain evidence="8">wild</strain>
    </source>
</reference>
<dbReference type="GO" id="GO:0016020">
    <property type="term" value="C:membrane"/>
    <property type="evidence" value="ECO:0007669"/>
    <property type="project" value="UniProtKB-SubCell"/>
</dbReference>
<dbReference type="AlphaFoldDB" id="A0A6J8EIG5"/>
<gene>
    <name evidence="7" type="ORF">MCOR_51692</name>
</gene>
<keyword evidence="2 5" id="KW-0812">Transmembrane</keyword>
<evidence type="ECO:0000256" key="5">
    <source>
        <dbReference type="SAM" id="Phobius"/>
    </source>
</evidence>
<dbReference type="OrthoDB" id="6116719at2759"/>
<evidence type="ECO:0000256" key="4">
    <source>
        <dbReference type="ARBA" id="ARBA00023136"/>
    </source>
</evidence>
<dbReference type="Proteomes" id="UP000507470">
    <property type="component" value="Unassembled WGS sequence"/>
</dbReference>